<dbReference type="Gene3D" id="3.10.20.90">
    <property type="entry name" value="Phosphatidylinositol 3-kinase Catalytic Subunit, Chain A, domain 1"/>
    <property type="match status" value="1"/>
</dbReference>
<dbReference type="RefSeq" id="XP_016942004.1">
    <property type="nucleotide sequence ID" value="XM_017086515.4"/>
</dbReference>
<dbReference type="PANTHER" id="PTHR13169">
    <property type="entry name" value="UBIQUITIN-LIKE PROTEIN 3 HCG-1 PROTEIN"/>
    <property type="match status" value="1"/>
</dbReference>
<evidence type="ECO:0000313" key="4">
    <source>
        <dbReference type="RefSeq" id="XP_016942004.1"/>
    </source>
</evidence>
<dbReference type="InterPro" id="IPR039540">
    <property type="entry name" value="UBL3-like_ubiquitin_dom"/>
</dbReference>
<dbReference type="Proteomes" id="UP001652628">
    <property type="component" value="Chromosome X"/>
</dbReference>
<dbReference type="InterPro" id="IPR040015">
    <property type="entry name" value="UBL3-like"/>
</dbReference>
<feature type="compositionally biased region" description="Polar residues" evidence="1">
    <location>
        <begin position="1"/>
        <end position="10"/>
    </location>
</feature>
<feature type="region of interest" description="Disordered" evidence="1">
    <location>
        <begin position="301"/>
        <end position="322"/>
    </location>
</feature>
<feature type="compositionally biased region" description="Low complexity" evidence="1">
    <location>
        <begin position="65"/>
        <end position="78"/>
    </location>
</feature>
<accession>A0AB39ZS27</accession>
<feature type="compositionally biased region" description="Low complexity" evidence="1">
    <location>
        <begin position="165"/>
        <end position="176"/>
    </location>
</feature>
<dbReference type="SUPFAM" id="SSF54236">
    <property type="entry name" value="Ubiquitin-like"/>
    <property type="match status" value="1"/>
</dbReference>
<dbReference type="CDD" id="cd17048">
    <property type="entry name" value="Ubl_UBL3"/>
    <property type="match status" value="1"/>
</dbReference>
<feature type="region of interest" description="Disordered" evidence="1">
    <location>
        <begin position="1"/>
        <end position="103"/>
    </location>
</feature>
<evidence type="ECO:0000259" key="2">
    <source>
        <dbReference type="PROSITE" id="PS50053"/>
    </source>
</evidence>
<feature type="compositionally biased region" description="Low complexity" evidence="1">
    <location>
        <begin position="11"/>
        <end position="54"/>
    </location>
</feature>
<proteinExistence type="predicted"/>
<dbReference type="PANTHER" id="PTHR13169:SF0">
    <property type="entry name" value="UBIQUITIN-LIKE PROTEIN 3"/>
    <property type="match status" value="1"/>
</dbReference>
<dbReference type="InterPro" id="IPR029071">
    <property type="entry name" value="Ubiquitin-like_domsf"/>
</dbReference>
<evidence type="ECO:0000313" key="3">
    <source>
        <dbReference type="Proteomes" id="UP001652628"/>
    </source>
</evidence>
<gene>
    <name evidence="4" type="primary">UBL3</name>
</gene>
<dbReference type="AlphaFoldDB" id="A0AB39ZS27"/>
<name>A0AB39ZS27_DROSZ</name>
<dbReference type="CTD" id="5412"/>
<feature type="compositionally biased region" description="Polar residues" evidence="1">
    <location>
        <begin position="307"/>
        <end position="322"/>
    </location>
</feature>
<dbReference type="Pfam" id="PF13881">
    <property type="entry name" value="Rad60-SLD_2"/>
    <property type="match status" value="1"/>
</dbReference>
<feature type="domain" description="Ubiquitin-like" evidence="2">
    <location>
        <begin position="221"/>
        <end position="304"/>
    </location>
</feature>
<dbReference type="InterPro" id="IPR000626">
    <property type="entry name" value="Ubiquitin-like_dom"/>
</dbReference>
<sequence>MSVTSSIEKPTTTAVQQQQQHQQQQESTAATTTTATIAIAAGQQQQQQQPQQQQPKRKSLNPKRSYSLSSSSASSSGSFGAIRSATSPLVSEQERKGSAGNNQQGQAFLPFNYCTDTVAAVHHQRQSYALVQKPPSLRYQGKPHTHTHNQTHSHHHHHQLLANFSPTMTSSEPSSPLAAEGSGSGILSPSEVTTHCCTNVKANITPLATQKMHRTIPSDKINLRLILVSGKTKEFIFSPSDSAGDIAQTVFDNWPEDWTHETVAKAEILRLIYQGRFLHCNVTLGALGLPLGKTTVMHLVPRDNLPEPNSQDQRQNSKGGSGRCCSTNCSIL</sequence>
<dbReference type="InterPro" id="IPR047977">
    <property type="entry name" value="UBL3_Ubl_met"/>
</dbReference>
<dbReference type="PROSITE" id="PS50053">
    <property type="entry name" value="UBIQUITIN_2"/>
    <property type="match status" value="1"/>
</dbReference>
<dbReference type="GeneID" id="108018923"/>
<protein>
    <submittedName>
        <fullName evidence="4">Uncharacterized protein UBL3</fullName>
    </submittedName>
</protein>
<evidence type="ECO:0000256" key="1">
    <source>
        <dbReference type="SAM" id="MobiDB-lite"/>
    </source>
</evidence>
<organism evidence="3 4">
    <name type="scientific">Drosophila suzukii</name>
    <name type="common">Spotted-wing drosophila fruit fly</name>
    <dbReference type="NCBI Taxonomy" id="28584"/>
    <lineage>
        <taxon>Eukaryota</taxon>
        <taxon>Metazoa</taxon>
        <taxon>Ecdysozoa</taxon>
        <taxon>Arthropoda</taxon>
        <taxon>Hexapoda</taxon>
        <taxon>Insecta</taxon>
        <taxon>Pterygota</taxon>
        <taxon>Neoptera</taxon>
        <taxon>Endopterygota</taxon>
        <taxon>Diptera</taxon>
        <taxon>Brachycera</taxon>
        <taxon>Muscomorpha</taxon>
        <taxon>Ephydroidea</taxon>
        <taxon>Drosophilidae</taxon>
        <taxon>Drosophila</taxon>
        <taxon>Sophophora</taxon>
    </lineage>
</organism>
<feature type="region of interest" description="Disordered" evidence="1">
    <location>
        <begin position="165"/>
        <end position="185"/>
    </location>
</feature>
<reference evidence="4" key="1">
    <citation type="submission" date="2025-08" db="UniProtKB">
        <authorList>
            <consortium name="RefSeq"/>
        </authorList>
    </citation>
    <scope>IDENTIFICATION</scope>
</reference>
<dbReference type="GO" id="GO:0016301">
    <property type="term" value="F:kinase activity"/>
    <property type="evidence" value="ECO:0007669"/>
    <property type="project" value="UniProtKB-KW"/>
</dbReference>
<keyword evidence="3" id="KW-1185">Reference proteome</keyword>